<dbReference type="HOGENOM" id="CLU_049250_0_0_1"/>
<gene>
    <name evidence="11" type="primary">25493049</name>
    <name evidence="10" type="ordered locus">MTR_4g088015</name>
</gene>
<feature type="region of interest" description="Disordered" evidence="6">
    <location>
        <begin position="1"/>
        <end position="40"/>
    </location>
</feature>
<dbReference type="PANTHER" id="PTHR45614:SF285">
    <property type="entry name" value="TRANSCRIPTION FACTOR MYB98"/>
    <property type="match status" value="1"/>
</dbReference>
<dbReference type="SMART" id="SM00717">
    <property type="entry name" value="SANT"/>
    <property type="match status" value="2"/>
</dbReference>
<keyword evidence="4 10" id="KW-0238">DNA-binding</keyword>
<reference evidence="10 12" key="1">
    <citation type="journal article" date="2011" name="Nature">
        <title>The Medicago genome provides insight into the evolution of rhizobial symbioses.</title>
        <authorList>
            <person name="Young N.D."/>
            <person name="Debelle F."/>
            <person name="Oldroyd G.E."/>
            <person name="Geurts R."/>
            <person name="Cannon S.B."/>
            <person name="Udvardi M.K."/>
            <person name="Benedito V.A."/>
            <person name="Mayer K.F."/>
            <person name="Gouzy J."/>
            <person name="Schoof H."/>
            <person name="Van de Peer Y."/>
            <person name="Proost S."/>
            <person name="Cook D.R."/>
            <person name="Meyers B.C."/>
            <person name="Spannagl M."/>
            <person name="Cheung F."/>
            <person name="De Mita S."/>
            <person name="Krishnakumar V."/>
            <person name="Gundlach H."/>
            <person name="Zhou S."/>
            <person name="Mudge J."/>
            <person name="Bharti A.K."/>
            <person name="Murray J.D."/>
            <person name="Naoumkina M.A."/>
            <person name="Rosen B."/>
            <person name="Silverstein K.A."/>
            <person name="Tang H."/>
            <person name="Rombauts S."/>
            <person name="Zhao P.X."/>
            <person name="Zhou P."/>
            <person name="Barbe V."/>
            <person name="Bardou P."/>
            <person name="Bechner M."/>
            <person name="Bellec A."/>
            <person name="Berger A."/>
            <person name="Berges H."/>
            <person name="Bidwell S."/>
            <person name="Bisseling T."/>
            <person name="Choisne N."/>
            <person name="Couloux A."/>
            <person name="Denny R."/>
            <person name="Deshpande S."/>
            <person name="Dai X."/>
            <person name="Doyle J.J."/>
            <person name="Dudez A.M."/>
            <person name="Farmer A.D."/>
            <person name="Fouteau S."/>
            <person name="Franken C."/>
            <person name="Gibelin C."/>
            <person name="Gish J."/>
            <person name="Goldstein S."/>
            <person name="Gonzalez A.J."/>
            <person name="Green P.J."/>
            <person name="Hallab A."/>
            <person name="Hartog M."/>
            <person name="Hua A."/>
            <person name="Humphray S.J."/>
            <person name="Jeong D.H."/>
            <person name="Jing Y."/>
            <person name="Jocker A."/>
            <person name="Kenton S.M."/>
            <person name="Kim D.J."/>
            <person name="Klee K."/>
            <person name="Lai H."/>
            <person name="Lang C."/>
            <person name="Lin S."/>
            <person name="Macmil S.L."/>
            <person name="Magdelenat G."/>
            <person name="Matthews L."/>
            <person name="McCorrison J."/>
            <person name="Monaghan E.L."/>
            <person name="Mun J.H."/>
            <person name="Najar F.Z."/>
            <person name="Nicholson C."/>
            <person name="Noirot C."/>
            <person name="O'Bleness M."/>
            <person name="Paule C.R."/>
            <person name="Poulain J."/>
            <person name="Prion F."/>
            <person name="Qin B."/>
            <person name="Qu C."/>
            <person name="Retzel E.F."/>
            <person name="Riddle C."/>
            <person name="Sallet E."/>
            <person name="Samain S."/>
            <person name="Samson N."/>
            <person name="Sanders I."/>
            <person name="Saurat O."/>
            <person name="Scarpelli C."/>
            <person name="Schiex T."/>
            <person name="Segurens B."/>
            <person name="Severin A.J."/>
            <person name="Sherrier D.J."/>
            <person name="Shi R."/>
            <person name="Sims S."/>
            <person name="Singer S.R."/>
            <person name="Sinharoy S."/>
            <person name="Sterck L."/>
            <person name="Viollet A."/>
            <person name="Wang B.B."/>
            <person name="Wang K."/>
            <person name="Wang M."/>
            <person name="Wang X."/>
            <person name="Warfsmann J."/>
            <person name="Weissenbach J."/>
            <person name="White D.D."/>
            <person name="White J.D."/>
            <person name="Wiley G.B."/>
            <person name="Wincker P."/>
            <person name="Xing Y."/>
            <person name="Yang L."/>
            <person name="Yao Z."/>
            <person name="Ying F."/>
            <person name="Zhai J."/>
            <person name="Zhou L."/>
            <person name="Zuber A."/>
            <person name="Denarie J."/>
            <person name="Dixon R.A."/>
            <person name="May G.D."/>
            <person name="Schwartz D.C."/>
            <person name="Rogers J."/>
            <person name="Quetier F."/>
            <person name="Town C.D."/>
            <person name="Roe B.A."/>
        </authorList>
    </citation>
    <scope>NUCLEOTIDE SEQUENCE [LARGE SCALE GENOMIC DNA]</scope>
    <source>
        <strain evidence="10">A17</strain>
        <strain evidence="11 12">cv. Jemalong A17</strain>
    </source>
</reference>
<sequence length="442" mass="50040">MESDLSFARKSPNLSMDLPKSPSMKSAISTMVPSQSGPTFSPPPSHCTTYLYQNRCNQFKEHPLNKAYHHSSFSRVAPSSISSFPMTPTPSYKDAYTSGSQSEFISARNPMIFAPNYNKMEVMHGPVNSSKGTRELSTNNLFQYGETSQYRVSPSLSPSLVSDGHPSVSVKSELQGGLSCNGGIGNNSRENNQRHIHSDQNRQQTNQNNSEIRLKDPNIIKGQWTTNEDRVLVQLVNHFGLRKWSQIAKYMKGRIGKQCRERWNNHLRPDIKKDSWTEEEDKILIEAHKIVGNKWAEIAKRMQGRTENSIKNHWNATKRRHNTKRKNRSNSSKGKLLLKYIMEVNDAKEAEKELMTNSTSVMKFGNHPNFESSESDFSSEGLVNPNEEIDGYAPMMFNGDDGMASGSGTTTSYDFGTYGMEFFPEVPMKQEIDFMGMIYRNP</sequence>
<dbReference type="GO" id="GO:0000978">
    <property type="term" value="F:RNA polymerase II cis-regulatory region sequence-specific DNA binding"/>
    <property type="evidence" value="ECO:0000318"/>
    <property type="project" value="GO_Central"/>
</dbReference>
<evidence type="ECO:0000313" key="11">
    <source>
        <dbReference type="EnsemblPlants" id="KEH30940"/>
    </source>
</evidence>
<dbReference type="PANTHER" id="PTHR45614">
    <property type="entry name" value="MYB PROTEIN-RELATED"/>
    <property type="match status" value="1"/>
</dbReference>
<feature type="domain" description="SANT" evidence="8">
    <location>
        <begin position="271"/>
        <end position="322"/>
    </location>
</feature>
<dbReference type="SUPFAM" id="SSF46689">
    <property type="entry name" value="Homeodomain-like"/>
    <property type="match status" value="1"/>
</dbReference>
<dbReference type="EMBL" id="CM001220">
    <property type="protein sequence ID" value="KEH30940.1"/>
    <property type="molecule type" value="Genomic_DNA"/>
</dbReference>
<reference evidence="10 12" key="2">
    <citation type="journal article" date="2014" name="BMC Genomics">
        <title>An improved genome release (version Mt4.0) for the model legume Medicago truncatula.</title>
        <authorList>
            <person name="Tang H."/>
            <person name="Krishnakumar V."/>
            <person name="Bidwell S."/>
            <person name="Rosen B."/>
            <person name="Chan A."/>
            <person name="Zhou S."/>
            <person name="Gentzbittel L."/>
            <person name="Childs K.L."/>
            <person name="Yandell M."/>
            <person name="Gundlach H."/>
            <person name="Mayer K.F."/>
            <person name="Schwartz D.C."/>
            <person name="Town C.D."/>
        </authorList>
    </citation>
    <scope>GENOME REANNOTATION</scope>
    <source>
        <strain evidence="10">A17</strain>
        <strain evidence="11 12">cv. Jemalong A17</strain>
    </source>
</reference>
<dbReference type="InterPro" id="IPR009057">
    <property type="entry name" value="Homeodomain-like_sf"/>
</dbReference>
<protein>
    <submittedName>
        <fullName evidence="10">SWI3, ADA2, N-CoR and tfiiib DNA-binding domain protein</fullName>
    </submittedName>
</protein>
<dbReference type="InterPro" id="IPR001005">
    <property type="entry name" value="SANT/Myb"/>
</dbReference>
<feature type="domain" description="Myb-like" evidence="7">
    <location>
        <begin position="216"/>
        <end position="267"/>
    </location>
</feature>
<evidence type="ECO:0000256" key="6">
    <source>
        <dbReference type="SAM" id="MobiDB-lite"/>
    </source>
</evidence>
<dbReference type="CDD" id="cd00167">
    <property type="entry name" value="SANT"/>
    <property type="match status" value="2"/>
</dbReference>
<keyword evidence="2" id="KW-0677">Repeat</keyword>
<dbReference type="GO" id="GO:0006355">
    <property type="term" value="P:regulation of DNA-templated transcription"/>
    <property type="evidence" value="ECO:0000318"/>
    <property type="project" value="GO_Central"/>
</dbReference>
<dbReference type="AlphaFoldDB" id="A0A072UYL7"/>
<dbReference type="GO" id="GO:0005634">
    <property type="term" value="C:nucleus"/>
    <property type="evidence" value="ECO:0000318"/>
    <property type="project" value="GO_Central"/>
</dbReference>
<name>A0A072UYL7_MEDTR</name>
<evidence type="ECO:0000259" key="9">
    <source>
        <dbReference type="PROSITE" id="PS51294"/>
    </source>
</evidence>
<evidence type="ECO:0000256" key="5">
    <source>
        <dbReference type="ARBA" id="ARBA00023242"/>
    </source>
</evidence>
<dbReference type="InterPro" id="IPR050560">
    <property type="entry name" value="MYB_TF"/>
</dbReference>
<keyword evidence="3" id="KW-0804">Transcription</keyword>
<feature type="compositionally biased region" description="Polar residues" evidence="6">
    <location>
        <begin position="23"/>
        <end position="39"/>
    </location>
</feature>
<accession>A0A072UYL7</accession>
<feature type="region of interest" description="Disordered" evidence="6">
    <location>
        <begin position="155"/>
        <end position="214"/>
    </location>
</feature>
<feature type="domain" description="Myb-like" evidence="7">
    <location>
        <begin position="268"/>
        <end position="318"/>
    </location>
</feature>
<proteinExistence type="predicted"/>
<feature type="domain" description="HTH myb-type" evidence="9">
    <location>
        <begin position="272"/>
        <end position="322"/>
    </location>
</feature>
<dbReference type="Proteomes" id="UP000002051">
    <property type="component" value="Chromosome 4"/>
</dbReference>
<evidence type="ECO:0000256" key="3">
    <source>
        <dbReference type="ARBA" id="ARBA00023015"/>
    </source>
</evidence>
<dbReference type="PROSITE" id="PS50090">
    <property type="entry name" value="MYB_LIKE"/>
    <property type="match status" value="2"/>
</dbReference>
<feature type="domain" description="HTH myb-type" evidence="9">
    <location>
        <begin position="216"/>
        <end position="271"/>
    </location>
</feature>
<dbReference type="InterPro" id="IPR017884">
    <property type="entry name" value="SANT_dom"/>
</dbReference>
<dbReference type="OrthoDB" id="2143914at2759"/>
<dbReference type="Gene3D" id="1.10.10.60">
    <property type="entry name" value="Homeodomain-like"/>
    <property type="match status" value="2"/>
</dbReference>
<keyword evidence="5" id="KW-0539">Nucleus</keyword>
<organism evidence="10 12">
    <name type="scientific">Medicago truncatula</name>
    <name type="common">Barrel medic</name>
    <name type="synonym">Medicago tribuloides</name>
    <dbReference type="NCBI Taxonomy" id="3880"/>
    <lineage>
        <taxon>Eukaryota</taxon>
        <taxon>Viridiplantae</taxon>
        <taxon>Streptophyta</taxon>
        <taxon>Embryophyta</taxon>
        <taxon>Tracheophyta</taxon>
        <taxon>Spermatophyta</taxon>
        <taxon>Magnoliopsida</taxon>
        <taxon>eudicotyledons</taxon>
        <taxon>Gunneridae</taxon>
        <taxon>Pentapetalae</taxon>
        <taxon>rosids</taxon>
        <taxon>fabids</taxon>
        <taxon>Fabales</taxon>
        <taxon>Fabaceae</taxon>
        <taxon>Papilionoideae</taxon>
        <taxon>50 kb inversion clade</taxon>
        <taxon>NPAAA clade</taxon>
        <taxon>Hologalegina</taxon>
        <taxon>IRL clade</taxon>
        <taxon>Trifolieae</taxon>
        <taxon>Medicago</taxon>
    </lineage>
</organism>
<feature type="compositionally biased region" description="Polar residues" evidence="6">
    <location>
        <begin position="201"/>
        <end position="211"/>
    </location>
</feature>
<dbReference type="PROSITE" id="PS51293">
    <property type="entry name" value="SANT"/>
    <property type="match status" value="1"/>
</dbReference>
<dbReference type="EnsemblPlants" id="KEH30940">
    <property type="protein sequence ID" value="KEH30940"/>
    <property type="gene ID" value="MTR_4g088015"/>
</dbReference>
<evidence type="ECO:0000256" key="2">
    <source>
        <dbReference type="ARBA" id="ARBA00022737"/>
    </source>
</evidence>
<evidence type="ECO:0000259" key="7">
    <source>
        <dbReference type="PROSITE" id="PS50090"/>
    </source>
</evidence>
<keyword evidence="3" id="KW-0805">Transcription regulation</keyword>
<dbReference type="Pfam" id="PF13921">
    <property type="entry name" value="Myb_DNA-bind_6"/>
    <property type="match status" value="1"/>
</dbReference>
<evidence type="ECO:0000259" key="8">
    <source>
        <dbReference type="PROSITE" id="PS51293"/>
    </source>
</evidence>
<feature type="compositionally biased region" description="Basic and acidic residues" evidence="6">
    <location>
        <begin position="191"/>
        <end position="200"/>
    </location>
</feature>
<evidence type="ECO:0000256" key="1">
    <source>
        <dbReference type="ARBA" id="ARBA00004123"/>
    </source>
</evidence>
<dbReference type="InterPro" id="IPR017930">
    <property type="entry name" value="Myb_dom"/>
</dbReference>
<evidence type="ECO:0000256" key="4">
    <source>
        <dbReference type="ARBA" id="ARBA00023125"/>
    </source>
</evidence>
<comment type="subcellular location">
    <subcellularLocation>
        <location evidence="1">Nucleus</location>
    </subcellularLocation>
</comment>
<evidence type="ECO:0000313" key="10">
    <source>
        <dbReference type="EMBL" id="KEH30940.1"/>
    </source>
</evidence>
<reference evidence="11" key="3">
    <citation type="submission" date="2015-04" db="UniProtKB">
        <authorList>
            <consortium name="EnsemblPlants"/>
        </authorList>
    </citation>
    <scope>IDENTIFICATION</scope>
    <source>
        <strain evidence="11">cv. Jemalong A17</strain>
    </source>
</reference>
<dbReference type="SMR" id="A0A072UYL7"/>
<dbReference type="KEGG" id="mtr:25493049"/>
<keyword evidence="12" id="KW-1185">Reference proteome</keyword>
<dbReference type="GO" id="GO:0000981">
    <property type="term" value="F:DNA-binding transcription factor activity, RNA polymerase II-specific"/>
    <property type="evidence" value="ECO:0000318"/>
    <property type="project" value="GO_Central"/>
</dbReference>
<dbReference type="FunFam" id="1.10.10.60:FF:000010">
    <property type="entry name" value="Transcriptional activator Myb isoform A"/>
    <property type="match status" value="1"/>
</dbReference>
<dbReference type="PROSITE" id="PS51294">
    <property type="entry name" value="HTH_MYB"/>
    <property type="match status" value="2"/>
</dbReference>
<evidence type="ECO:0000313" key="12">
    <source>
        <dbReference type="Proteomes" id="UP000002051"/>
    </source>
</evidence>